<dbReference type="InterPro" id="IPR015424">
    <property type="entry name" value="PyrdxlP-dep_Trfase"/>
</dbReference>
<evidence type="ECO:0000313" key="2">
    <source>
        <dbReference type="Proteomes" id="UP000623967"/>
    </source>
</evidence>
<proteinExistence type="predicted"/>
<evidence type="ECO:0008006" key="3">
    <source>
        <dbReference type="Google" id="ProtNLM"/>
    </source>
</evidence>
<evidence type="ECO:0000313" key="1">
    <source>
        <dbReference type="EMBL" id="MBL4952784.1"/>
    </source>
</evidence>
<accession>A0ABS1TPX5</accession>
<dbReference type="SUPFAM" id="SSF53383">
    <property type="entry name" value="PLP-dependent transferases"/>
    <property type="match status" value="2"/>
</dbReference>
<sequence>MNLSGTRSLFPILSSHIHLASCSQGAIAKPVSTAIDEYHKSLVLNGSNWVAALERAGQARAIFAELIGAEKEEIAILCSVSDVFSSIVSSFSDHQNRKEIVFTDSDFPTIGHILYAQEKYKNHLSIIRSSSNGIPLEEYENKVTEKTLLTSLVSFYTKNASKTEKILKEKKIIVSARKDVIRIAPHFYNTKDEIQNALDELSLVVNSD</sequence>
<protein>
    <recommendedName>
        <fullName evidence="3">Aminotransferase class V-fold PLP-dependent enzyme</fullName>
    </recommendedName>
</protein>
<dbReference type="Proteomes" id="UP000623967">
    <property type="component" value="Unassembled WGS sequence"/>
</dbReference>
<dbReference type="InterPro" id="IPR015422">
    <property type="entry name" value="PyrdxlP-dep_Trfase_small"/>
</dbReference>
<keyword evidence="2" id="KW-1185">Reference proteome</keyword>
<organism evidence="1 2">
    <name type="scientific">Neobacillus paridis</name>
    <dbReference type="NCBI Taxonomy" id="2803862"/>
    <lineage>
        <taxon>Bacteria</taxon>
        <taxon>Bacillati</taxon>
        <taxon>Bacillota</taxon>
        <taxon>Bacilli</taxon>
        <taxon>Bacillales</taxon>
        <taxon>Bacillaceae</taxon>
        <taxon>Neobacillus</taxon>
    </lineage>
</organism>
<dbReference type="RefSeq" id="WP_202654021.1">
    <property type="nucleotide sequence ID" value="NZ_JAESWB010000168.1"/>
</dbReference>
<dbReference type="Gene3D" id="3.90.1150.10">
    <property type="entry name" value="Aspartate Aminotransferase, domain 1"/>
    <property type="match status" value="2"/>
</dbReference>
<dbReference type="EMBL" id="JAESWB010000168">
    <property type="protein sequence ID" value="MBL4952784.1"/>
    <property type="molecule type" value="Genomic_DNA"/>
</dbReference>
<reference evidence="1 2" key="1">
    <citation type="submission" date="2021-01" db="EMBL/GenBank/DDBJ databases">
        <title>Genome public.</title>
        <authorList>
            <person name="Liu C."/>
            <person name="Sun Q."/>
        </authorList>
    </citation>
    <scope>NUCLEOTIDE SEQUENCE [LARGE SCALE GENOMIC DNA]</scope>
    <source>
        <strain evidence="1 2">YIM B02564</strain>
    </source>
</reference>
<dbReference type="InterPro" id="IPR015421">
    <property type="entry name" value="PyrdxlP-dep_Trfase_major"/>
</dbReference>
<name>A0ABS1TPX5_9BACI</name>
<dbReference type="Gene3D" id="3.40.640.10">
    <property type="entry name" value="Type I PLP-dependent aspartate aminotransferase-like (Major domain)"/>
    <property type="match status" value="1"/>
</dbReference>
<comment type="caution">
    <text evidence="1">The sequence shown here is derived from an EMBL/GenBank/DDBJ whole genome shotgun (WGS) entry which is preliminary data.</text>
</comment>
<gene>
    <name evidence="1" type="ORF">JK635_11240</name>
</gene>